<dbReference type="PANTHER" id="PTHR35176">
    <property type="entry name" value="HEME OXYGENASE HI_0854-RELATED"/>
    <property type="match status" value="1"/>
</dbReference>
<comment type="caution">
    <text evidence="3">The sequence shown here is derived from an EMBL/GenBank/DDBJ whole genome shotgun (WGS) entry which is preliminary data.</text>
</comment>
<dbReference type="STRING" id="66430.ACS04_30350"/>
<feature type="domain" description="Pyridoxamine 5'-phosphate oxidase N-terminal" evidence="2">
    <location>
        <begin position="6"/>
        <end position="135"/>
    </location>
</feature>
<gene>
    <name evidence="3" type="ORF">ACS04_30350</name>
</gene>
<evidence type="ECO:0000313" key="4">
    <source>
        <dbReference type="Proteomes" id="UP000035932"/>
    </source>
</evidence>
<protein>
    <submittedName>
        <fullName evidence="3">Pyridoxamine 5'-phosphate oxidase</fullName>
    </submittedName>
</protein>
<dbReference type="OrthoDB" id="5242787at2"/>
<dbReference type="InterPro" id="IPR052019">
    <property type="entry name" value="F420H2_bilvrd_red/Heme_oxyg"/>
</dbReference>
<dbReference type="RefSeq" id="WP_048480027.1">
    <property type="nucleotide sequence ID" value="NZ_JBEZIN010000022.1"/>
</dbReference>
<organism evidence="3 4">
    <name type="scientific">Streptomyces roseus</name>
    <dbReference type="NCBI Taxonomy" id="66430"/>
    <lineage>
        <taxon>Bacteria</taxon>
        <taxon>Bacillati</taxon>
        <taxon>Actinomycetota</taxon>
        <taxon>Actinomycetes</taxon>
        <taxon>Kitasatosporales</taxon>
        <taxon>Streptomycetaceae</taxon>
        <taxon>Streptomyces</taxon>
    </lineage>
</organism>
<sequence>MALSRDEREQFLAEPHVAAFAVAAGAEGGRAPLVVPIWYQYAPGGDVWILTGRDSRKADLIRAAGRFTLMVDRLEPTVRYVSVEGPVVSTVAAKREQLVEMSARYLPAEKVEGYVDFAWKEHGEQVVIHMRPQRWVSSDLGNV</sequence>
<accession>A0A0J6XGG1</accession>
<dbReference type="EMBL" id="LFML01000148">
    <property type="protein sequence ID" value="KMO94229.1"/>
    <property type="molecule type" value="Genomic_DNA"/>
</dbReference>
<dbReference type="AlphaFoldDB" id="A0A0J6XGG1"/>
<evidence type="ECO:0000256" key="1">
    <source>
        <dbReference type="ARBA" id="ARBA00023002"/>
    </source>
</evidence>
<reference evidence="3 4" key="1">
    <citation type="submission" date="2015-06" db="EMBL/GenBank/DDBJ databases">
        <title>Recapitulation of the evolution of biosynthetic gene clusters reveals hidden chemical diversity on bacterial genomes.</title>
        <authorList>
            <person name="Cruz-Morales P."/>
            <person name="Martinez-Guerrero C."/>
            <person name="Morales-Escalante M.A."/>
            <person name="Yanez-Guerra L.A."/>
            <person name="Kopp J.F."/>
            <person name="Feldmann J."/>
            <person name="Ramos-Aboites H.E."/>
            <person name="Barona-Gomez F."/>
        </authorList>
    </citation>
    <scope>NUCLEOTIDE SEQUENCE [LARGE SCALE GENOMIC DNA]</scope>
    <source>
        <strain evidence="3 4">ATCC 31245</strain>
    </source>
</reference>
<dbReference type="GO" id="GO:0070967">
    <property type="term" value="F:coenzyme F420 binding"/>
    <property type="evidence" value="ECO:0007669"/>
    <property type="project" value="TreeGrafter"/>
</dbReference>
<dbReference type="SUPFAM" id="SSF50475">
    <property type="entry name" value="FMN-binding split barrel"/>
    <property type="match status" value="1"/>
</dbReference>
<name>A0A0J6XGG1_9ACTN</name>
<dbReference type="InterPro" id="IPR012349">
    <property type="entry name" value="Split_barrel_FMN-bd"/>
</dbReference>
<dbReference type="InterPro" id="IPR011576">
    <property type="entry name" value="Pyridox_Oxase_N"/>
</dbReference>
<dbReference type="PANTHER" id="PTHR35176:SF6">
    <property type="entry name" value="HEME OXYGENASE HI_0854-RELATED"/>
    <property type="match status" value="1"/>
</dbReference>
<keyword evidence="4" id="KW-1185">Reference proteome</keyword>
<dbReference type="Pfam" id="PF01243">
    <property type="entry name" value="PNPOx_N"/>
    <property type="match status" value="1"/>
</dbReference>
<dbReference type="GO" id="GO:0016627">
    <property type="term" value="F:oxidoreductase activity, acting on the CH-CH group of donors"/>
    <property type="evidence" value="ECO:0007669"/>
    <property type="project" value="TreeGrafter"/>
</dbReference>
<dbReference type="Gene3D" id="2.30.110.10">
    <property type="entry name" value="Electron Transport, Fmn-binding Protein, Chain A"/>
    <property type="match status" value="1"/>
</dbReference>
<proteinExistence type="predicted"/>
<dbReference type="Proteomes" id="UP000035932">
    <property type="component" value="Unassembled WGS sequence"/>
</dbReference>
<evidence type="ECO:0000259" key="2">
    <source>
        <dbReference type="Pfam" id="PF01243"/>
    </source>
</evidence>
<keyword evidence="1" id="KW-0560">Oxidoreductase</keyword>
<dbReference type="PATRIC" id="fig|66430.4.peg.2391"/>
<evidence type="ECO:0000313" key="3">
    <source>
        <dbReference type="EMBL" id="KMO94229.1"/>
    </source>
</evidence>
<dbReference type="GO" id="GO:0005829">
    <property type="term" value="C:cytosol"/>
    <property type="evidence" value="ECO:0007669"/>
    <property type="project" value="TreeGrafter"/>
</dbReference>